<organism evidence="2 3">
    <name type="scientific">Mycolicibacterium porcinum</name>
    <dbReference type="NCBI Taxonomy" id="39693"/>
    <lineage>
        <taxon>Bacteria</taxon>
        <taxon>Bacillati</taxon>
        <taxon>Actinomycetota</taxon>
        <taxon>Actinomycetes</taxon>
        <taxon>Mycobacteriales</taxon>
        <taxon>Mycobacteriaceae</taxon>
        <taxon>Mycolicibacterium</taxon>
    </lineage>
</organism>
<evidence type="ECO:0000313" key="2">
    <source>
        <dbReference type="EMBL" id="MEX3741802.1"/>
    </source>
</evidence>
<sequence>MPPTPELAHHRARVAGTASAVHDGRLPASALDDPKRDLAAAKIEAYVKRVVAEAPPLTDEQRARLADLMRRPA</sequence>
<evidence type="ECO:0008006" key="4">
    <source>
        <dbReference type="Google" id="ProtNLM"/>
    </source>
</evidence>
<comment type="caution">
    <text evidence="2">The sequence shown here is derived from an EMBL/GenBank/DDBJ whole genome shotgun (WGS) entry which is preliminary data.</text>
</comment>
<proteinExistence type="predicted"/>
<feature type="region of interest" description="Disordered" evidence="1">
    <location>
        <begin position="1"/>
        <end position="28"/>
    </location>
</feature>
<keyword evidence="3" id="KW-1185">Reference proteome</keyword>
<reference evidence="2 3" key="1">
    <citation type="submission" date="2024-04" db="EMBL/GenBank/DDBJ databases">
        <title>Genomic Markers of Mycobacteria.</title>
        <authorList>
            <person name="Soliman M.S."/>
            <person name="Elkholy A."/>
            <person name="Soliman N.S."/>
            <person name="Abbas A."/>
            <person name="Khayrat S."/>
            <person name="Shawky S."/>
        </authorList>
    </citation>
    <scope>NUCLEOTIDE SEQUENCE [LARGE SCALE GENOMIC DNA]</scope>
    <source>
        <strain evidence="2 3">Egy-CU-AM5</strain>
    </source>
</reference>
<name>A0ABV3VK85_9MYCO</name>
<dbReference type="Proteomes" id="UP001558474">
    <property type="component" value="Unassembled WGS sequence"/>
</dbReference>
<gene>
    <name evidence="2" type="ORF">ABFW12_26585</name>
</gene>
<evidence type="ECO:0000256" key="1">
    <source>
        <dbReference type="SAM" id="MobiDB-lite"/>
    </source>
</evidence>
<protein>
    <recommendedName>
        <fullName evidence="4">PhiRv1 phage protein</fullName>
    </recommendedName>
</protein>
<dbReference type="RefSeq" id="WP_368574075.1">
    <property type="nucleotide sequence ID" value="NZ_JBDLOU010000078.1"/>
</dbReference>
<evidence type="ECO:0000313" key="3">
    <source>
        <dbReference type="Proteomes" id="UP001558474"/>
    </source>
</evidence>
<accession>A0ABV3VK85</accession>
<dbReference type="EMBL" id="JBDLOU010000078">
    <property type="protein sequence ID" value="MEX3741802.1"/>
    <property type="molecule type" value="Genomic_DNA"/>
</dbReference>